<sequence>MNRRVLITGEAGFVGGHLISSLLETETRITAIDIAKPRPELLSQCGERVNWVQANLITDNLSEYLDGIDTVYHLAAKFLPGTSEQVLSELCELNVDGTRNVAKVAVSSGVQNFIHISSVAACEGFDGKIITEETGKPITSYGYSKLKSEQIVKEIAGDKMRYVIFRPVALFGESHLGSIFEMVKAIKNKKYIIIGTGKNHVNFLYVKDLVDVLLKAATGSVMANQVYIVADAPITLGKLTNCMKKELNLPPSRFNIPKPLGLAIGFGFDIIAKLLHRPMLLSVNRVRAMTRDIFYSNDKLKEQLSVNFKYGIRLGLARTIKWYKSQGLLG</sequence>
<evidence type="ECO:0000259" key="1">
    <source>
        <dbReference type="Pfam" id="PF01370"/>
    </source>
</evidence>
<dbReference type="InterPro" id="IPR036291">
    <property type="entry name" value="NAD(P)-bd_dom_sf"/>
</dbReference>
<feature type="domain" description="NAD-dependent epimerase/dehydratase" evidence="1">
    <location>
        <begin position="5"/>
        <end position="219"/>
    </location>
</feature>
<proteinExistence type="predicted"/>
<dbReference type="SUPFAM" id="SSF51735">
    <property type="entry name" value="NAD(P)-binding Rossmann-fold domains"/>
    <property type="match status" value="1"/>
</dbReference>
<evidence type="ECO:0000313" key="2">
    <source>
        <dbReference type="EMBL" id="GAI87698.1"/>
    </source>
</evidence>
<dbReference type="EMBL" id="BARW01007486">
    <property type="protein sequence ID" value="GAI87698.1"/>
    <property type="molecule type" value="Genomic_DNA"/>
</dbReference>
<name>X1S473_9ZZZZ</name>
<dbReference type="Gene3D" id="3.40.50.720">
    <property type="entry name" value="NAD(P)-binding Rossmann-like Domain"/>
    <property type="match status" value="1"/>
</dbReference>
<protein>
    <recommendedName>
        <fullName evidence="1">NAD-dependent epimerase/dehydratase domain-containing protein</fullName>
    </recommendedName>
</protein>
<reference evidence="2" key="1">
    <citation type="journal article" date="2014" name="Front. Microbiol.">
        <title>High frequency of phylogenetically diverse reductive dehalogenase-homologous genes in deep subseafloor sedimentary metagenomes.</title>
        <authorList>
            <person name="Kawai M."/>
            <person name="Futagami T."/>
            <person name="Toyoda A."/>
            <person name="Takaki Y."/>
            <person name="Nishi S."/>
            <person name="Hori S."/>
            <person name="Arai W."/>
            <person name="Tsubouchi T."/>
            <person name="Morono Y."/>
            <person name="Uchiyama I."/>
            <person name="Ito T."/>
            <person name="Fujiyama A."/>
            <person name="Inagaki F."/>
            <person name="Takami H."/>
        </authorList>
    </citation>
    <scope>NUCLEOTIDE SEQUENCE</scope>
    <source>
        <strain evidence="2">Expedition CK06-06</strain>
    </source>
</reference>
<dbReference type="AlphaFoldDB" id="X1S473"/>
<comment type="caution">
    <text evidence="2">The sequence shown here is derived from an EMBL/GenBank/DDBJ whole genome shotgun (WGS) entry which is preliminary data.</text>
</comment>
<accession>X1S473</accession>
<dbReference type="Pfam" id="PF01370">
    <property type="entry name" value="Epimerase"/>
    <property type="match status" value="1"/>
</dbReference>
<dbReference type="InterPro" id="IPR001509">
    <property type="entry name" value="Epimerase_deHydtase"/>
</dbReference>
<organism evidence="2">
    <name type="scientific">marine sediment metagenome</name>
    <dbReference type="NCBI Taxonomy" id="412755"/>
    <lineage>
        <taxon>unclassified sequences</taxon>
        <taxon>metagenomes</taxon>
        <taxon>ecological metagenomes</taxon>
    </lineage>
</organism>
<dbReference type="InterPro" id="IPR050177">
    <property type="entry name" value="Lipid_A_modif_metabolic_enz"/>
</dbReference>
<dbReference type="PANTHER" id="PTHR43245">
    <property type="entry name" value="BIFUNCTIONAL POLYMYXIN RESISTANCE PROTEIN ARNA"/>
    <property type="match status" value="1"/>
</dbReference>
<gene>
    <name evidence="2" type="ORF">S12H4_15566</name>
</gene>